<dbReference type="Pfam" id="PF13715">
    <property type="entry name" value="CarbopepD_reg_2"/>
    <property type="match status" value="1"/>
</dbReference>
<keyword evidence="4 7" id="KW-0812">Transmembrane</keyword>
<evidence type="ECO:0000259" key="9">
    <source>
        <dbReference type="Pfam" id="PF07715"/>
    </source>
</evidence>
<evidence type="ECO:0000256" key="7">
    <source>
        <dbReference type="PROSITE-ProRule" id="PRU01360"/>
    </source>
</evidence>
<dbReference type="NCBIfam" id="TIGR04056">
    <property type="entry name" value="OMP_RagA_SusC"/>
    <property type="match status" value="1"/>
</dbReference>
<keyword evidence="6 7" id="KW-0998">Cell outer membrane</keyword>
<keyword evidence="5 7" id="KW-0472">Membrane</keyword>
<feature type="chain" id="PRO_5041992992" evidence="8">
    <location>
        <begin position="22"/>
        <end position="1011"/>
    </location>
</feature>
<dbReference type="InterPro" id="IPR036942">
    <property type="entry name" value="Beta-barrel_TonB_sf"/>
</dbReference>
<evidence type="ECO:0000313" key="10">
    <source>
        <dbReference type="EMBL" id="MDU0242090.1"/>
    </source>
</evidence>
<keyword evidence="8" id="KW-0732">Signal</keyword>
<protein>
    <submittedName>
        <fullName evidence="10">TonB-dependent receptor</fullName>
    </submittedName>
</protein>
<evidence type="ECO:0000256" key="4">
    <source>
        <dbReference type="ARBA" id="ARBA00022692"/>
    </source>
</evidence>
<keyword evidence="2 7" id="KW-0813">Transport</keyword>
<dbReference type="EMBL" id="JAWDET010000006">
    <property type="protein sequence ID" value="MDU0242090.1"/>
    <property type="molecule type" value="Genomic_DNA"/>
</dbReference>
<dbReference type="Pfam" id="PF07715">
    <property type="entry name" value="Plug"/>
    <property type="match status" value="1"/>
</dbReference>
<feature type="domain" description="TonB-dependent receptor plug" evidence="9">
    <location>
        <begin position="115"/>
        <end position="236"/>
    </location>
</feature>
<dbReference type="NCBIfam" id="TIGR04057">
    <property type="entry name" value="SusC_RagA_signa"/>
    <property type="match status" value="1"/>
</dbReference>
<keyword evidence="10" id="KW-0675">Receptor</keyword>
<gene>
    <name evidence="10" type="ORF">RVH43_16030</name>
</gene>
<dbReference type="Proteomes" id="UP001181239">
    <property type="component" value="Unassembled WGS sequence"/>
</dbReference>
<organism evidence="10 11">
    <name type="scientific">Phocaeicola vulgatus</name>
    <name type="common">Bacteroides vulgatus</name>
    <dbReference type="NCBI Taxonomy" id="821"/>
    <lineage>
        <taxon>Bacteria</taxon>
        <taxon>Pseudomonadati</taxon>
        <taxon>Bacteroidota</taxon>
        <taxon>Bacteroidia</taxon>
        <taxon>Bacteroidales</taxon>
        <taxon>Bacteroidaceae</taxon>
        <taxon>Phocaeicola</taxon>
    </lineage>
</organism>
<name>A0AAE4L7D1_PHOVU</name>
<dbReference type="RefSeq" id="WP_229096965.1">
    <property type="nucleotide sequence ID" value="NZ_CP181423.1"/>
</dbReference>
<evidence type="ECO:0000256" key="2">
    <source>
        <dbReference type="ARBA" id="ARBA00022448"/>
    </source>
</evidence>
<proteinExistence type="inferred from homology"/>
<dbReference type="AlphaFoldDB" id="A0AAE4L7D1"/>
<dbReference type="Gene3D" id="2.40.170.20">
    <property type="entry name" value="TonB-dependent receptor, beta-barrel domain"/>
    <property type="match status" value="1"/>
</dbReference>
<dbReference type="SUPFAM" id="SSF49464">
    <property type="entry name" value="Carboxypeptidase regulatory domain-like"/>
    <property type="match status" value="1"/>
</dbReference>
<reference evidence="10" key="1">
    <citation type="submission" date="2023-10" db="EMBL/GenBank/DDBJ databases">
        <title>Genome of Potential pathogenic bacteria in Crohn's disease.</title>
        <authorList>
            <person name="Rodriguez-Palacios A."/>
        </authorList>
    </citation>
    <scope>NUCLEOTIDE SEQUENCE</scope>
    <source>
        <strain evidence="10">CavFT-hAR11</strain>
    </source>
</reference>
<evidence type="ECO:0000256" key="3">
    <source>
        <dbReference type="ARBA" id="ARBA00022452"/>
    </source>
</evidence>
<dbReference type="InterPro" id="IPR037066">
    <property type="entry name" value="Plug_dom_sf"/>
</dbReference>
<dbReference type="InterPro" id="IPR039426">
    <property type="entry name" value="TonB-dep_rcpt-like"/>
</dbReference>
<dbReference type="Gene3D" id="2.60.40.1120">
    <property type="entry name" value="Carboxypeptidase-like, regulatory domain"/>
    <property type="match status" value="1"/>
</dbReference>
<dbReference type="InterPro" id="IPR012910">
    <property type="entry name" value="Plug_dom"/>
</dbReference>
<comment type="caution">
    <text evidence="10">The sequence shown here is derived from an EMBL/GenBank/DDBJ whole genome shotgun (WGS) entry which is preliminary data.</text>
</comment>
<evidence type="ECO:0000256" key="6">
    <source>
        <dbReference type="ARBA" id="ARBA00023237"/>
    </source>
</evidence>
<comment type="subcellular location">
    <subcellularLocation>
        <location evidence="1 7">Cell outer membrane</location>
        <topology evidence="1 7">Multi-pass membrane protein</topology>
    </subcellularLocation>
</comment>
<dbReference type="FunFam" id="2.170.130.10:FF:000008">
    <property type="entry name" value="SusC/RagA family TonB-linked outer membrane protein"/>
    <property type="match status" value="1"/>
</dbReference>
<dbReference type="Gene3D" id="2.170.130.10">
    <property type="entry name" value="TonB-dependent receptor, plug domain"/>
    <property type="match status" value="1"/>
</dbReference>
<accession>A0AAE4L7D1</accession>
<dbReference type="FunFam" id="2.60.40.1120:FF:000003">
    <property type="entry name" value="Outer membrane protein Omp121"/>
    <property type="match status" value="1"/>
</dbReference>
<dbReference type="InterPro" id="IPR023997">
    <property type="entry name" value="TonB-dep_OMP_SusC/RagA_CS"/>
</dbReference>
<evidence type="ECO:0000256" key="8">
    <source>
        <dbReference type="SAM" id="SignalP"/>
    </source>
</evidence>
<comment type="similarity">
    <text evidence="7">Belongs to the TonB-dependent receptor family.</text>
</comment>
<dbReference type="PROSITE" id="PS52016">
    <property type="entry name" value="TONB_DEPENDENT_REC_3"/>
    <property type="match status" value="1"/>
</dbReference>
<dbReference type="InterPro" id="IPR023996">
    <property type="entry name" value="TonB-dep_OMP_SusC/RagA"/>
</dbReference>
<evidence type="ECO:0000313" key="11">
    <source>
        <dbReference type="Proteomes" id="UP001181239"/>
    </source>
</evidence>
<dbReference type="InterPro" id="IPR008969">
    <property type="entry name" value="CarboxyPept-like_regulatory"/>
</dbReference>
<evidence type="ECO:0000256" key="5">
    <source>
        <dbReference type="ARBA" id="ARBA00023136"/>
    </source>
</evidence>
<keyword evidence="3 7" id="KW-1134">Transmembrane beta strand</keyword>
<sequence>MKRKLMLLLTCLFVGIGLVTAQITKVTGTVISEEDGLPVVGASILVKGTTVGTVTDMDGKFALSNVPSSAKTLVVSFIGMATQEVAIKQTVNITLKSDAEVLEEVVVTGYGNFKKSSFTGSASNVSTEKLQDIPTVSVQDRLAGSVSGVQITSTSGQPGAVASVRIRGMGSINASNEPLYVIDGVPMLNGDVSEFSYADSGNSLMATLNSNDIESMTVIKDAAAASLYGSRAANGVIVITTKKGASGKTKINLRADWGLSNMAIDYRPILNGEDRREILHLGLANYALNTGNDEAAAKAFADKNIEDFAARPWSGYTDWKDVLFRNGSHQNYEVSAQGGSEKTRFYTSFAYTKQEGITNVSGYERFTGRANVTHQANRLTLEANTMFTNSTQNVNNEGTSFASPIMCYAMTASPSTYPYNEDGSFSTNFPALNGANPVQTEAYNYNRSTINRFLGSLSATWNIWDNLNLKEVISYDFNQNNERVWWDPRSNDGRSSNGVYQRVMGNRAKLNTQTQLTYNKVIAEKHTLDALIGFETEDYKYDYVYANGNTYPSYLPEIENAGNTRASSSVQRYRMTSFLGRLNYDYENKYYFSASFRRDGSSRLSRESRWGDFWSVSGSWRITSESFMENIKEVITDAKLRASYGVNGTQPSDYYGYLGVFGFGYNYNKGAGSAENRIENPNMKWEKNYATNIGLDLTLWNRLALTFEWYNRETKDLLMDKAISAVPGIIDGSGIANTLMNVGSMRNRGFEFEIKSTNIQNNNLTWTTTFNISHNKNKLTKLDGEQNEMISGVSIHRIGEPYYSIYAYEYAGVDPATGKELYYINGEDGNRETTTNSAQANKTIIGSVEPTVQGGLTNFVSWKFIDFNMTLTYSLGGHAYDYATWLQSNGGTYNYLGNVPAYYKIEDTWKKPGDHAKLPQFAYGNTNIASSRWLMSTDHLRIKNITLGFTMPSKVSQKWGINKLRAFVSANNLLTWKSDGLYVDPETPVDGLCTFETPALRTITFGLEVGF</sequence>
<dbReference type="GO" id="GO:0009279">
    <property type="term" value="C:cell outer membrane"/>
    <property type="evidence" value="ECO:0007669"/>
    <property type="project" value="UniProtKB-SubCell"/>
</dbReference>
<dbReference type="SUPFAM" id="SSF56935">
    <property type="entry name" value="Porins"/>
    <property type="match status" value="1"/>
</dbReference>
<evidence type="ECO:0000256" key="1">
    <source>
        <dbReference type="ARBA" id="ARBA00004571"/>
    </source>
</evidence>
<feature type="signal peptide" evidence="8">
    <location>
        <begin position="1"/>
        <end position="21"/>
    </location>
</feature>